<keyword evidence="7" id="KW-1185">Reference proteome</keyword>
<protein>
    <submittedName>
        <fullName evidence="6">DNA-binding transcriptional regulator YbjK</fullName>
    </submittedName>
</protein>
<dbReference type="PANTHER" id="PTHR47506:SF6">
    <property type="entry name" value="HTH-TYPE TRANSCRIPTIONAL REPRESSOR NEMR"/>
    <property type="match status" value="1"/>
</dbReference>
<proteinExistence type="predicted"/>
<evidence type="ECO:0000256" key="4">
    <source>
        <dbReference type="PROSITE-ProRule" id="PRU00335"/>
    </source>
</evidence>
<evidence type="ECO:0000259" key="5">
    <source>
        <dbReference type="PROSITE" id="PS50977"/>
    </source>
</evidence>
<reference evidence="7" key="1">
    <citation type="submission" date="2016-10" db="EMBL/GenBank/DDBJ databases">
        <authorList>
            <person name="Varghese N."/>
            <person name="Submissions S."/>
        </authorList>
    </citation>
    <scope>NUCLEOTIDE SEQUENCE [LARGE SCALE GENOMIC DNA]</scope>
    <source>
        <strain evidence="7">DSM 44544</strain>
    </source>
</reference>
<dbReference type="PANTHER" id="PTHR47506">
    <property type="entry name" value="TRANSCRIPTIONAL REGULATORY PROTEIN"/>
    <property type="match status" value="1"/>
</dbReference>
<dbReference type="SUPFAM" id="SSF48498">
    <property type="entry name" value="Tetracyclin repressor-like, C-terminal domain"/>
    <property type="match status" value="1"/>
</dbReference>
<name>A0A1H4YL99_9PSEU</name>
<gene>
    <name evidence="6" type="ORF">SAMN04489727_6801</name>
</gene>
<dbReference type="InterPro" id="IPR036271">
    <property type="entry name" value="Tet_transcr_reg_TetR-rel_C_sf"/>
</dbReference>
<evidence type="ECO:0000256" key="2">
    <source>
        <dbReference type="ARBA" id="ARBA00023125"/>
    </source>
</evidence>
<keyword evidence="1" id="KW-0805">Transcription regulation</keyword>
<dbReference type="Proteomes" id="UP000199622">
    <property type="component" value="Unassembled WGS sequence"/>
</dbReference>
<evidence type="ECO:0000256" key="3">
    <source>
        <dbReference type="ARBA" id="ARBA00023163"/>
    </source>
</evidence>
<dbReference type="Gene3D" id="1.10.357.10">
    <property type="entry name" value="Tetracycline Repressor, domain 2"/>
    <property type="match status" value="1"/>
</dbReference>
<dbReference type="RefSeq" id="WP_091315069.1">
    <property type="nucleotide sequence ID" value="NZ_FNSO01000004.1"/>
</dbReference>
<feature type="DNA-binding region" description="H-T-H motif" evidence="4">
    <location>
        <begin position="33"/>
        <end position="52"/>
    </location>
</feature>
<accession>A0A1H4YL99</accession>
<sequence length="217" mass="22603">MGTGRNSSSQDTKQRLVDGVLEVVRQQGITAVSARSVAGAAGANQALVFYHFGTVEELVAQACISATEARVALYRDRFAAVATVGELLALGRDIRTAERAEGNLAVLAQTLAGAQGSERLAEATREALGKWITEVRTALERVLEGSPLAELADPDGLAHAVSTGFLGLTLFDTVDPGGAEQAVAALEQLAVLVDVLDGLGPVATRAVRAKLRKSRLS</sequence>
<dbReference type="PROSITE" id="PS50977">
    <property type="entry name" value="HTH_TETR_2"/>
    <property type="match status" value="1"/>
</dbReference>
<dbReference type="AlphaFoldDB" id="A0A1H4YL99"/>
<evidence type="ECO:0000313" key="6">
    <source>
        <dbReference type="EMBL" id="SED18776.1"/>
    </source>
</evidence>
<dbReference type="GO" id="GO:0003677">
    <property type="term" value="F:DNA binding"/>
    <property type="evidence" value="ECO:0007669"/>
    <property type="project" value="UniProtKB-UniRule"/>
</dbReference>
<dbReference type="InterPro" id="IPR001647">
    <property type="entry name" value="HTH_TetR"/>
</dbReference>
<dbReference type="InterPro" id="IPR009057">
    <property type="entry name" value="Homeodomain-like_sf"/>
</dbReference>
<dbReference type="EMBL" id="FNSO01000004">
    <property type="protein sequence ID" value="SED18776.1"/>
    <property type="molecule type" value="Genomic_DNA"/>
</dbReference>
<keyword evidence="3" id="KW-0804">Transcription</keyword>
<dbReference type="Pfam" id="PF00440">
    <property type="entry name" value="TetR_N"/>
    <property type="match status" value="1"/>
</dbReference>
<keyword evidence="2 4" id="KW-0238">DNA-binding</keyword>
<organism evidence="6 7">
    <name type="scientific">Amycolatopsis tolypomycina</name>
    <dbReference type="NCBI Taxonomy" id="208445"/>
    <lineage>
        <taxon>Bacteria</taxon>
        <taxon>Bacillati</taxon>
        <taxon>Actinomycetota</taxon>
        <taxon>Actinomycetes</taxon>
        <taxon>Pseudonocardiales</taxon>
        <taxon>Pseudonocardiaceae</taxon>
        <taxon>Amycolatopsis</taxon>
    </lineage>
</organism>
<dbReference type="OrthoDB" id="3474596at2"/>
<evidence type="ECO:0000313" key="7">
    <source>
        <dbReference type="Proteomes" id="UP000199622"/>
    </source>
</evidence>
<evidence type="ECO:0000256" key="1">
    <source>
        <dbReference type="ARBA" id="ARBA00023015"/>
    </source>
</evidence>
<dbReference type="SUPFAM" id="SSF46689">
    <property type="entry name" value="Homeodomain-like"/>
    <property type="match status" value="1"/>
</dbReference>
<dbReference type="STRING" id="208445.SAMN04489727_6801"/>
<feature type="domain" description="HTH tetR-type" evidence="5">
    <location>
        <begin position="10"/>
        <end position="70"/>
    </location>
</feature>